<gene>
    <name evidence="2" type="ORF">PSTG_06406</name>
</gene>
<reference evidence="3" key="1">
    <citation type="submission" date="2014-03" db="EMBL/GenBank/DDBJ databases">
        <title>The Genome Sequence of Puccinia striiformis f. sp. tritici PST-78.</title>
        <authorList>
            <consortium name="The Broad Institute Genome Sequencing Platform"/>
            <person name="Cuomo C."/>
            <person name="Hulbert S."/>
            <person name="Chen X."/>
            <person name="Walker B."/>
            <person name="Young S.K."/>
            <person name="Zeng Q."/>
            <person name="Gargeya S."/>
            <person name="Fitzgerald M."/>
            <person name="Haas B."/>
            <person name="Abouelleil A."/>
            <person name="Alvarado L."/>
            <person name="Arachchi H.M."/>
            <person name="Berlin A.M."/>
            <person name="Chapman S.B."/>
            <person name="Goldberg J."/>
            <person name="Griggs A."/>
            <person name="Gujja S."/>
            <person name="Hansen M."/>
            <person name="Howarth C."/>
            <person name="Imamovic A."/>
            <person name="Larimer J."/>
            <person name="McCowan C."/>
            <person name="Montmayeur A."/>
            <person name="Murphy C."/>
            <person name="Neiman D."/>
            <person name="Pearson M."/>
            <person name="Priest M."/>
            <person name="Roberts A."/>
            <person name="Saif S."/>
            <person name="Shea T."/>
            <person name="Sisk P."/>
            <person name="Sykes S."/>
            <person name="Wortman J."/>
            <person name="Nusbaum C."/>
            <person name="Birren B."/>
        </authorList>
    </citation>
    <scope>NUCLEOTIDE SEQUENCE [LARGE SCALE GENOMIC DNA]</scope>
    <source>
        <strain evidence="3">race PST-78</strain>
    </source>
</reference>
<dbReference type="AlphaFoldDB" id="A0A0L0VLU4"/>
<dbReference type="GO" id="GO:0032865">
    <property type="term" value="C:ERMES complex"/>
    <property type="evidence" value="ECO:0007669"/>
    <property type="project" value="InterPro"/>
</dbReference>
<dbReference type="OrthoDB" id="2505270at2759"/>
<dbReference type="InterPro" id="IPR027532">
    <property type="entry name" value="Mdm12"/>
</dbReference>
<evidence type="ECO:0008006" key="4">
    <source>
        <dbReference type="Google" id="ProtNLM"/>
    </source>
</evidence>
<dbReference type="PANTHER" id="PTHR28204">
    <property type="entry name" value="MITOCHONDRIAL DISTRIBUTION AND MORPHOLOGY PROTEIN 12"/>
    <property type="match status" value="1"/>
</dbReference>
<dbReference type="GO" id="GO:0007005">
    <property type="term" value="P:mitochondrion organization"/>
    <property type="evidence" value="ECO:0007669"/>
    <property type="project" value="InterPro"/>
</dbReference>
<dbReference type="STRING" id="1165861.A0A0L0VLU4"/>
<dbReference type="EMBL" id="AJIL01000038">
    <property type="protein sequence ID" value="KNF00231.1"/>
    <property type="molecule type" value="Genomic_DNA"/>
</dbReference>
<organism evidence="2 3">
    <name type="scientific">Puccinia striiformis f. sp. tritici PST-78</name>
    <dbReference type="NCBI Taxonomy" id="1165861"/>
    <lineage>
        <taxon>Eukaryota</taxon>
        <taxon>Fungi</taxon>
        <taxon>Dikarya</taxon>
        <taxon>Basidiomycota</taxon>
        <taxon>Pucciniomycotina</taxon>
        <taxon>Pucciniomycetes</taxon>
        <taxon>Pucciniales</taxon>
        <taxon>Pucciniaceae</taxon>
        <taxon>Puccinia</taxon>
    </lineage>
</organism>
<accession>A0A0L0VLU4</accession>
<sequence length="277" mass="31419">MDSTENKPDNNRFLLTSENYAIWTIPMEAKLEDLEALEIVTGVLQIEDKTSAEDVARITKLNRKAYSKIVQNLDSDNLALVSTTLPITDKFNGRALWTLLLNKYAGSDLVARSAALDLFLDLEYDNIASFVKSIRLANQKLVLAGILLDDQVKMMIMLKKLPRQDFRSFRDIVAMGFSTESFESIVKRLESYSITNHIKKESSAPLQSLLTRSSNMKTCVHCNKPGHQPANCWVKYPEKAPKTETSHLTTGDFSHFRTSDGKLHSIDDIRFENVQYH</sequence>
<evidence type="ECO:0000256" key="1">
    <source>
        <dbReference type="ARBA" id="ARBA00022824"/>
    </source>
</evidence>
<protein>
    <recommendedName>
        <fullName evidence="4">CCHC-type domain-containing protein</fullName>
    </recommendedName>
</protein>
<evidence type="ECO:0000313" key="3">
    <source>
        <dbReference type="Proteomes" id="UP000054564"/>
    </source>
</evidence>
<proteinExistence type="predicted"/>
<dbReference type="GO" id="GO:0015914">
    <property type="term" value="P:phospholipid transport"/>
    <property type="evidence" value="ECO:0007669"/>
    <property type="project" value="TreeGrafter"/>
</dbReference>
<keyword evidence="1" id="KW-0256">Endoplasmic reticulum</keyword>
<comment type="caution">
    <text evidence="2">The sequence shown here is derived from an EMBL/GenBank/DDBJ whole genome shotgun (WGS) entry which is preliminary data.</text>
</comment>
<evidence type="ECO:0000313" key="2">
    <source>
        <dbReference type="EMBL" id="KNF00231.1"/>
    </source>
</evidence>
<keyword evidence="3" id="KW-1185">Reference proteome</keyword>
<dbReference type="PANTHER" id="PTHR28204:SF1">
    <property type="entry name" value="MITOCHONDRIAL DISTRIBUTION AND MORPHOLOGY PROTEIN 12"/>
    <property type="match status" value="1"/>
</dbReference>
<dbReference type="Proteomes" id="UP000054564">
    <property type="component" value="Unassembled WGS sequence"/>
</dbReference>
<name>A0A0L0VLU4_9BASI</name>
<dbReference type="Pfam" id="PF14223">
    <property type="entry name" value="Retrotran_gag_2"/>
    <property type="match status" value="1"/>
</dbReference>
<dbReference type="GO" id="GO:1990456">
    <property type="term" value="P:mitochondrion-endoplasmic reticulum membrane tethering"/>
    <property type="evidence" value="ECO:0007669"/>
    <property type="project" value="TreeGrafter"/>
</dbReference>